<evidence type="ECO:0000313" key="3">
    <source>
        <dbReference type="Proteomes" id="UP000199041"/>
    </source>
</evidence>
<name>A0A1H3ZAL5_9BACT</name>
<reference evidence="2 3" key="1">
    <citation type="submission" date="2016-10" db="EMBL/GenBank/DDBJ databases">
        <authorList>
            <person name="de Groot N.N."/>
        </authorList>
    </citation>
    <scope>NUCLEOTIDE SEQUENCE [LARGE SCALE GENOMIC DNA]</scope>
    <source>
        <strain evidence="2 3">Vu-144</strain>
    </source>
</reference>
<organism evidence="2 3">
    <name type="scientific">Arachidicoccus rhizosphaerae</name>
    <dbReference type="NCBI Taxonomy" id="551991"/>
    <lineage>
        <taxon>Bacteria</taxon>
        <taxon>Pseudomonadati</taxon>
        <taxon>Bacteroidota</taxon>
        <taxon>Chitinophagia</taxon>
        <taxon>Chitinophagales</taxon>
        <taxon>Chitinophagaceae</taxon>
        <taxon>Arachidicoccus</taxon>
    </lineage>
</organism>
<accession>A0A1H3ZAL5</accession>
<evidence type="ECO:0000256" key="1">
    <source>
        <dbReference type="SAM" id="Phobius"/>
    </source>
</evidence>
<feature type="transmembrane region" description="Helical" evidence="1">
    <location>
        <begin position="6"/>
        <end position="26"/>
    </location>
</feature>
<dbReference type="OrthoDB" id="676468at2"/>
<keyword evidence="1" id="KW-1133">Transmembrane helix</keyword>
<dbReference type="RefSeq" id="WP_091397689.1">
    <property type="nucleotide sequence ID" value="NZ_FNQY01000010.1"/>
</dbReference>
<keyword evidence="3" id="KW-1185">Reference proteome</keyword>
<dbReference type="EMBL" id="FNQY01000010">
    <property type="protein sequence ID" value="SEA20796.1"/>
    <property type="molecule type" value="Genomic_DNA"/>
</dbReference>
<dbReference type="STRING" id="551991.SAMN05192529_110124"/>
<feature type="transmembrane region" description="Helical" evidence="1">
    <location>
        <begin position="73"/>
        <end position="92"/>
    </location>
</feature>
<gene>
    <name evidence="2" type="ORF">SAMN05192529_110124</name>
</gene>
<keyword evidence="1" id="KW-0472">Membrane</keyword>
<dbReference type="Proteomes" id="UP000199041">
    <property type="component" value="Unassembled WGS sequence"/>
</dbReference>
<evidence type="ECO:0000313" key="2">
    <source>
        <dbReference type="EMBL" id="SEA20796.1"/>
    </source>
</evidence>
<dbReference type="AlphaFoldDB" id="A0A1H3ZAL5"/>
<keyword evidence="1" id="KW-0812">Transmembrane</keyword>
<feature type="transmembrane region" description="Helical" evidence="1">
    <location>
        <begin position="38"/>
        <end position="61"/>
    </location>
</feature>
<proteinExistence type="predicted"/>
<protein>
    <submittedName>
        <fullName evidence="2">Uncharacterized protein</fullName>
    </submittedName>
</protein>
<sequence>MRKVAWLSKIAFIFNIIYFIDLLLRFKIVANNLSQGPIGLLGGWLLAPVFNLALLFSLLLLKKKNEPLPVEKWIWVFCLCCLIFQTVLFLVYD</sequence>